<feature type="compositionally biased region" description="Basic residues" evidence="1">
    <location>
        <begin position="38"/>
        <end position="59"/>
    </location>
</feature>
<feature type="region of interest" description="Disordered" evidence="1">
    <location>
        <begin position="567"/>
        <end position="596"/>
    </location>
</feature>
<dbReference type="Proteomes" id="UP000836841">
    <property type="component" value="Chromosome 6"/>
</dbReference>
<feature type="region of interest" description="Disordered" evidence="1">
    <location>
        <begin position="1"/>
        <end position="196"/>
    </location>
</feature>
<feature type="compositionally biased region" description="Basic and acidic residues" evidence="1">
    <location>
        <begin position="11"/>
        <end position="35"/>
    </location>
</feature>
<dbReference type="InterPro" id="IPR057059">
    <property type="entry name" value="LTI65/LTI78_PGEED"/>
</dbReference>
<feature type="compositionally biased region" description="Basic and acidic residues" evidence="1">
    <location>
        <begin position="161"/>
        <end position="183"/>
    </location>
</feature>
<dbReference type="InterPro" id="IPR056605">
    <property type="entry name" value="LTI65_LTI78_N"/>
</dbReference>
<organism evidence="5 6">
    <name type="scientific">Thlaspi arvense</name>
    <name type="common">Field penny-cress</name>
    <dbReference type="NCBI Taxonomy" id="13288"/>
    <lineage>
        <taxon>Eukaryota</taxon>
        <taxon>Viridiplantae</taxon>
        <taxon>Streptophyta</taxon>
        <taxon>Embryophyta</taxon>
        <taxon>Tracheophyta</taxon>
        <taxon>Spermatophyta</taxon>
        <taxon>Magnoliopsida</taxon>
        <taxon>eudicotyledons</taxon>
        <taxon>Gunneridae</taxon>
        <taxon>Pentapetalae</taxon>
        <taxon>rosids</taxon>
        <taxon>malvids</taxon>
        <taxon>Brassicales</taxon>
        <taxon>Brassicaceae</taxon>
        <taxon>Thlaspideae</taxon>
        <taxon>Thlaspi</taxon>
    </lineage>
</organism>
<keyword evidence="6" id="KW-1185">Reference proteome</keyword>
<dbReference type="InterPro" id="IPR057058">
    <property type="entry name" value="LTI65_LTI78_NYQTKV"/>
</dbReference>
<accession>A0AAU9SSK1</accession>
<dbReference type="PANTHER" id="PTHR33836">
    <property type="entry name" value="LOW-TEMPERATURE-INDUCED 65 KDA PROTEIN-RELATED"/>
    <property type="match status" value="1"/>
</dbReference>
<evidence type="ECO:0000259" key="2">
    <source>
        <dbReference type="Pfam" id="PF23399"/>
    </source>
</evidence>
<feature type="compositionally biased region" description="Basic and acidic residues" evidence="1">
    <location>
        <begin position="444"/>
        <end position="467"/>
    </location>
</feature>
<dbReference type="InterPro" id="IPR012418">
    <property type="entry name" value="CAP160"/>
</dbReference>
<dbReference type="EMBL" id="OU466862">
    <property type="protein sequence ID" value="CAH2070248.1"/>
    <property type="molecule type" value="Genomic_DNA"/>
</dbReference>
<dbReference type="AlphaFoldDB" id="A0AAU9SSK1"/>
<feature type="region of interest" description="Disordered" evidence="1">
    <location>
        <begin position="638"/>
        <end position="728"/>
    </location>
</feature>
<feature type="region of interest" description="Disordered" evidence="1">
    <location>
        <begin position="241"/>
        <end position="359"/>
    </location>
</feature>
<evidence type="ECO:0000313" key="6">
    <source>
        <dbReference type="Proteomes" id="UP000836841"/>
    </source>
</evidence>
<feature type="compositionally biased region" description="Basic and acidic residues" evidence="1">
    <location>
        <begin position="509"/>
        <end position="519"/>
    </location>
</feature>
<evidence type="ECO:0000256" key="1">
    <source>
        <dbReference type="SAM" id="MobiDB-lite"/>
    </source>
</evidence>
<evidence type="ECO:0000313" key="5">
    <source>
        <dbReference type="EMBL" id="CAH2070248.1"/>
    </source>
</evidence>
<feature type="compositionally biased region" description="Acidic residues" evidence="1">
    <location>
        <begin position="66"/>
        <end position="77"/>
    </location>
</feature>
<sequence length="728" mass="78284">MDMQSQMTRPYGHDQAEDPIRIHHPEEEEHQEKGATKVLKKVKEKAKKIKNSLTKHGHGHEHNYDVEEEDDEYDEQDPEVHGAPVYESSAVRGGVTGQPGETNVPAPDEVIPPGTQVFPGQPGETNVRAPVEIIPPGTRVFPVVSSDQTEPIEPEPLQEASYRHEAPSHPVRMSDREERREATTHPLGVPDLSDRGESREAHQMAMNTPVSLLSATEDVTRTFAPGEDEYLGGQRKVNVERPRGLEEDPAAPGRGADYLSGVSNYQTKVTDPSHKGGGEAGIPEIAESLGRMKVTDESHVKKSGRDFERDFPTRSHDFGLKNETGTGRDSPAGFGGESGGGIGKDFPTRSHEFDQKKDSGIDKNWQTVLTSGSIAGLGEDFPARSDDVKVETGFGRDLPTKGSHGYGEETGPGLEKNIPARYDDVKVETVLPTGSHDQFSPELSRPKERIDFDSSSEETRDETHESKPSTYTEKIGSATSFVADKAIAAKNAVASKLGYTGETTGAGGKLERPLGDETLKFSSGQHESPDVDKTPRSATGYGQKVARSVTEKLTPVYEKVKETGSNVMTKLPLSGGGSGTEETQQVEDKSVSPRNYLADKLRPGEEDKALSEVIAEKLHLGGGGEKKKTTTKEVEVTVEKIPSDQMSDERGHDVVIVEEGKGGGGGMMGKVKGAVTSLFGGSTEEVRPKSSVSGEESTQSLGSTVGTMGFSDPVGAISTQRGLQESGN</sequence>
<evidence type="ECO:0000259" key="3">
    <source>
        <dbReference type="Pfam" id="PF23402"/>
    </source>
</evidence>
<dbReference type="PANTHER" id="PTHR33836:SF1">
    <property type="entry name" value="LOW-TEMPERATURE-INDUCED 65 KDA PROTEIN-RELATED"/>
    <property type="match status" value="1"/>
</dbReference>
<feature type="compositionally biased region" description="Basic and acidic residues" evidence="1">
    <location>
        <begin position="586"/>
        <end position="596"/>
    </location>
</feature>
<evidence type="ECO:0008006" key="7">
    <source>
        <dbReference type="Google" id="ProtNLM"/>
    </source>
</evidence>
<feature type="region of interest" description="Disordered" evidence="1">
    <location>
        <begin position="499"/>
        <end position="546"/>
    </location>
</feature>
<dbReference type="Pfam" id="PF23399">
    <property type="entry name" value="LTI65_PGEED"/>
    <property type="match status" value="1"/>
</dbReference>
<feature type="compositionally biased region" description="Gly residues" evidence="1">
    <location>
        <begin position="333"/>
        <end position="343"/>
    </location>
</feature>
<proteinExistence type="predicted"/>
<feature type="compositionally biased region" description="Polar residues" evidence="1">
    <location>
        <begin position="690"/>
        <end position="706"/>
    </location>
</feature>
<gene>
    <name evidence="5" type="ORF">TAV2_LOCUS19049</name>
</gene>
<name>A0AAU9SSK1_THLAR</name>
<dbReference type="GO" id="GO:0006950">
    <property type="term" value="P:response to stress"/>
    <property type="evidence" value="ECO:0007669"/>
    <property type="project" value="TreeGrafter"/>
</dbReference>
<feature type="domain" description="LTI65/LTI78 PGEED repeat" evidence="2">
    <location>
        <begin position="588"/>
        <end position="618"/>
    </location>
</feature>
<dbReference type="Pfam" id="PF23403">
    <property type="entry name" value="LTI65_LTI78_N"/>
    <property type="match status" value="1"/>
</dbReference>
<feature type="compositionally biased region" description="Basic and acidic residues" evidence="1">
    <location>
        <begin position="638"/>
        <end position="661"/>
    </location>
</feature>
<reference evidence="5 6" key="1">
    <citation type="submission" date="2022-03" db="EMBL/GenBank/DDBJ databases">
        <authorList>
            <person name="Nunn A."/>
            <person name="Chopra R."/>
            <person name="Nunn A."/>
            <person name="Contreras Garrido A."/>
        </authorList>
    </citation>
    <scope>NUCLEOTIDE SEQUENCE [LARGE SCALE GENOMIC DNA]</scope>
</reference>
<dbReference type="Pfam" id="PF23402">
    <property type="entry name" value="LTI65_LTI78_NYQTKV"/>
    <property type="match status" value="1"/>
</dbReference>
<feature type="compositionally biased region" description="Basic and acidic residues" evidence="1">
    <location>
        <begin position="293"/>
        <end position="320"/>
    </location>
</feature>
<dbReference type="Pfam" id="PF07918">
    <property type="entry name" value="CAP160"/>
    <property type="match status" value="1"/>
</dbReference>
<feature type="region of interest" description="Disordered" evidence="1">
    <location>
        <begin position="391"/>
        <end position="472"/>
    </location>
</feature>
<feature type="compositionally biased region" description="Polar residues" evidence="1">
    <location>
        <begin position="261"/>
        <end position="270"/>
    </location>
</feature>
<evidence type="ECO:0000259" key="4">
    <source>
        <dbReference type="Pfam" id="PF23403"/>
    </source>
</evidence>
<dbReference type="GO" id="GO:0009737">
    <property type="term" value="P:response to abscisic acid"/>
    <property type="evidence" value="ECO:0007669"/>
    <property type="project" value="InterPro"/>
</dbReference>
<feature type="domain" description="LTI65/LTI78 N-terminal" evidence="4">
    <location>
        <begin position="29"/>
        <end position="92"/>
    </location>
</feature>
<feature type="compositionally biased region" description="Basic and acidic residues" evidence="1">
    <location>
        <begin position="346"/>
        <end position="359"/>
    </location>
</feature>
<feature type="domain" description="LTI65/LTI78 NYQTKV repeat" evidence="3">
    <location>
        <begin position="236"/>
        <end position="297"/>
    </location>
</feature>
<dbReference type="InterPro" id="IPR037491">
    <property type="entry name" value="LTI78/LTI65"/>
</dbReference>
<protein>
    <recommendedName>
        <fullName evidence="7">Low-temperature-induced 65 kDa protein-like</fullName>
    </recommendedName>
</protein>
<feature type="compositionally biased region" description="Polar residues" evidence="1">
    <location>
        <begin position="717"/>
        <end position="728"/>
    </location>
</feature>